<dbReference type="Proteomes" id="UP000252914">
    <property type="component" value="Unassembled WGS sequence"/>
</dbReference>
<comment type="caution">
    <text evidence="1">The sequence shown here is derived from an EMBL/GenBank/DDBJ whole genome shotgun (WGS) entry which is preliminary data.</text>
</comment>
<dbReference type="AlphaFoldDB" id="A0A367FFL9"/>
<evidence type="ECO:0000313" key="2">
    <source>
        <dbReference type="Proteomes" id="UP000252914"/>
    </source>
</evidence>
<gene>
    <name evidence="1" type="ORF">DTL70_02050</name>
</gene>
<proteinExistence type="predicted"/>
<keyword evidence="2" id="KW-1185">Reference proteome</keyword>
<reference evidence="1 2" key="1">
    <citation type="submission" date="2018-06" db="EMBL/GenBank/DDBJ databases">
        <title>Streptomyces reniochalinae sp. nov. and Streptomyces diacarnus sp. nov. from marine sponges.</title>
        <authorList>
            <person name="Li L."/>
        </authorList>
    </citation>
    <scope>NUCLEOTIDE SEQUENCE [LARGE SCALE GENOMIC DNA]</scope>
    <source>
        <strain evidence="1 2">LHW51701</strain>
    </source>
</reference>
<sequence length="85" mass="9041">MVADPFHPRSASSRTIGEPLMFTVPGKSKGANACPKASNRTLGYDPDVPLLSGFSSAYFTHVDTTEVEGTICPFTKVLQPGRVGQ</sequence>
<protein>
    <submittedName>
        <fullName evidence="1">Uncharacterized protein</fullName>
    </submittedName>
</protein>
<evidence type="ECO:0000313" key="1">
    <source>
        <dbReference type="EMBL" id="RCG28455.1"/>
    </source>
</evidence>
<accession>A0A367FFL9</accession>
<dbReference type="EMBL" id="QOIN01000025">
    <property type="protein sequence ID" value="RCG28455.1"/>
    <property type="molecule type" value="Genomic_DNA"/>
</dbReference>
<organism evidence="1 2">
    <name type="scientific">Streptomyces diacarni</name>
    <dbReference type="NCBI Taxonomy" id="2800381"/>
    <lineage>
        <taxon>Bacteria</taxon>
        <taxon>Bacillati</taxon>
        <taxon>Actinomycetota</taxon>
        <taxon>Actinomycetes</taxon>
        <taxon>Kitasatosporales</taxon>
        <taxon>Streptomycetaceae</taxon>
        <taxon>Streptomyces</taxon>
    </lineage>
</organism>
<name>A0A367FFL9_9ACTN</name>